<accession>A0AAD3NRU2</accession>
<proteinExistence type="predicted"/>
<evidence type="ECO:0000256" key="1">
    <source>
        <dbReference type="SAM" id="MobiDB-lite"/>
    </source>
</evidence>
<organism evidence="2 3">
    <name type="scientific">Cryptomeria japonica</name>
    <name type="common">Japanese cedar</name>
    <name type="synonym">Cupressus japonica</name>
    <dbReference type="NCBI Taxonomy" id="3369"/>
    <lineage>
        <taxon>Eukaryota</taxon>
        <taxon>Viridiplantae</taxon>
        <taxon>Streptophyta</taxon>
        <taxon>Embryophyta</taxon>
        <taxon>Tracheophyta</taxon>
        <taxon>Spermatophyta</taxon>
        <taxon>Pinopsida</taxon>
        <taxon>Pinidae</taxon>
        <taxon>Conifers II</taxon>
        <taxon>Cupressales</taxon>
        <taxon>Cupressaceae</taxon>
        <taxon>Cryptomeria</taxon>
    </lineage>
</organism>
<feature type="region of interest" description="Disordered" evidence="1">
    <location>
        <begin position="790"/>
        <end position="809"/>
    </location>
</feature>
<name>A0AAD3NRU2_CRYJA</name>
<sequence length="1822" mass="194447">MCAPRCGVHEVRARFAPGAHLACTFAGVSTLAGLRALVRTKERSEVCSKVRRARSRSPVCPGCAPRVRTSRAPSLRWAPWLGCAPWWAPCSARSRSPVCPGRAPPPGWAPWCAQLAWAAHQEGLKMAPAASKVRNAGANLGALRCVLQGAACTKSEPGLPRVRPGGHHGAHQGALRSVLQGAACTKSEPGLPRRIKGAHLAAHHGAQRRWAPGSASKCAPRCCVHVVGARFAPGAHLACTFVGVGTLAWFAPAALRSGVIGAPPLFLSERLVGFLALALPRPGCHPGAHEVGSRVNCPGAHLCQGGTLPGLRTRAGSRWHARSVFFTIFQNGNFKISFFFCLFWKLVKAAHQRCAPRCPPWCALRCAPGSATKCAPRCGVHVVGARFAPGAHLACTLAGVGTLAGFAQGALRSGVTGAPPLFLSESLVGFLALALPRPGCWVRSHPGAREVGSWVNCPGAHLRQGIASKVRTSLPTLVCSEVPTTVRNAGANPGAPRCVLQGAACTKSDPGLPRVRTSRAPWCAHLGWVARPGGHHGAHQGALRSVLQGAACTKSEPGLPRVRTFAAVGTMACTKSEPGLPRVRTSRAPSPGWAPRLGCAPWCAPRSALKCAPRCGVHEVGARFAPGVHLACTFAAVGTLAGLRALVGTMQCTKSEPGLPRARTSARVGTLVRTTCLGCAPGRAQDGTRVPFFSLSFRTEILKYRFFLPFLEISEGSASKVRNAGANLGALRCVLQGAACTKSDPGLPRVRTSRAPWCAHLGWVARPGGHHGAHQGALRSVLQGAACTKSEPGLPRVRTSRAPSPRWAPWRARSRSPVCPGCAPRVHLRRGGHLGVQTLAGLRALVGTMVRTKERSEVCSKVRPARSRSPVCPGEGSASKVRTSLPTTVRNAGGHPGVLRSVLQGAACTLSEPGLPRVRTSRAPSSGWAPWLGLPRLRSEAGLLERRLFFCRSVWWGFSHWLFRGPVATLARTKSEVGLIARVRTFARVGTLPGLRTRAGSRWHARSVFFTIFQNGNFKISFFFCLFWKLVKAAHQRCAPRCPPWCALRCAPGSATKCAPRCGVHVVGARFAPGAHLACTLAGVGTLAGFAQGALRSGVTGAPPLFLSERLVGFLALALPRPGCWVRSHPGAREVGSWVNCPGAHLRQGGHLGAHTLAGLRTRAGSRWHQHSLFLTIFQNGNFKISFFFCLLWKLVKASHQRCAPRCPPWCAPRCPPRCATPVRTRERPDVCSKVRRARSRTPVCPGCAPRVHLGAHTLAGLRGLVGTMVRTKERSEVCSKVRRARSRSPVCPGYAPRVHLRRGGHLGWVARPGAHQGALRSVLQGAACTKSEPGLPRVRTFAAVRTMACTKSEPGLPRVRTSRAPSAGLRALVGTMVRTKERSEVCSKVRRARSRSPVCPGCAPRVHLRRGCAPWWAPWCAPRSAPKCAPRCGVHEVGARFAPGAHLACTFAAVGTMACTKSEPGLPRVRTSRAPSPGWAPRLGCAPWCAPRSAPKCAPRCGVHEVGARFAPGAHLACTFARRIKGAHLGVLRGANPRALRGAHEVESRVNCIVFPGCAPRCATSARTKEGSEVCSKVRTMACTSGAHDSELGLTGVRTPWLGCAPFVRSKVRTKSELGLPRVRTFARVRTLMRTPWLGCAPWWAPWCAPFVRSKVRTKSELGLPRVRTLVGAMVHSEVPKIGAHQGALRSALQGAREVESWVNCPETFEWSASLVRSEVCSKALSSCVHLPRPRTRPRPASLTCPGRLVRNLRVRNITVHLGQRARLDRARTGRGAHRFHLGARAAPRAHRGARTTPGLHRGLCARGASGARSVSPPRAR</sequence>
<reference evidence="2" key="1">
    <citation type="submission" date="2022-12" db="EMBL/GenBank/DDBJ databases">
        <title>Chromosome-Level Genome Assembly of Japanese Cedar (Cryptomeriajaponica D. Don).</title>
        <authorList>
            <person name="Fujino T."/>
            <person name="Yamaguchi K."/>
            <person name="Yokoyama T."/>
            <person name="Hamanaka T."/>
            <person name="Harazono Y."/>
            <person name="Kamada H."/>
            <person name="Kobayashi W."/>
            <person name="Ujino-Ihara T."/>
            <person name="Uchiyama K."/>
            <person name="Matsumoto A."/>
            <person name="Izuno A."/>
            <person name="Tsumura Y."/>
            <person name="Toyoda A."/>
            <person name="Shigenobu S."/>
            <person name="Moriguchi Y."/>
            <person name="Ueno S."/>
            <person name="Kasahara M."/>
        </authorList>
    </citation>
    <scope>NUCLEOTIDE SEQUENCE</scope>
</reference>
<feature type="region of interest" description="Disordered" evidence="1">
    <location>
        <begin position="1787"/>
        <end position="1822"/>
    </location>
</feature>
<keyword evidence="3" id="KW-1185">Reference proteome</keyword>
<evidence type="ECO:0000313" key="3">
    <source>
        <dbReference type="Proteomes" id="UP001234787"/>
    </source>
</evidence>
<comment type="caution">
    <text evidence="2">The sequence shown here is derived from an EMBL/GenBank/DDBJ whole genome shotgun (WGS) entry which is preliminary data.</text>
</comment>
<evidence type="ECO:0000313" key="2">
    <source>
        <dbReference type="EMBL" id="GLJ58744.1"/>
    </source>
</evidence>
<dbReference type="EMBL" id="BSEH01000514">
    <property type="protein sequence ID" value="GLJ58744.1"/>
    <property type="molecule type" value="Genomic_DNA"/>
</dbReference>
<gene>
    <name evidence="2" type="ORF">SUGI_1473350</name>
</gene>
<dbReference type="Proteomes" id="UP001234787">
    <property type="component" value="Unassembled WGS sequence"/>
</dbReference>
<protein>
    <submittedName>
        <fullName evidence="2">Uncharacterized protein</fullName>
    </submittedName>
</protein>